<gene>
    <name evidence="2" type="ORF">QE152_g23380</name>
</gene>
<feature type="compositionally biased region" description="Polar residues" evidence="1">
    <location>
        <begin position="1"/>
        <end position="10"/>
    </location>
</feature>
<protein>
    <submittedName>
        <fullName evidence="2">Uncharacterized protein</fullName>
    </submittedName>
</protein>
<dbReference type="Proteomes" id="UP001458880">
    <property type="component" value="Unassembled WGS sequence"/>
</dbReference>
<comment type="caution">
    <text evidence="2">The sequence shown here is derived from an EMBL/GenBank/DDBJ whole genome shotgun (WGS) entry which is preliminary data.</text>
</comment>
<proteinExistence type="predicted"/>
<evidence type="ECO:0000313" key="2">
    <source>
        <dbReference type="EMBL" id="KAK9718064.1"/>
    </source>
</evidence>
<keyword evidence="3" id="KW-1185">Reference proteome</keyword>
<organism evidence="2 3">
    <name type="scientific">Popillia japonica</name>
    <name type="common">Japanese beetle</name>
    <dbReference type="NCBI Taxonomy" id="7064"/>
    <lineage>
        <taxon>Eukaryota</taxon>
        <taxon>Metazoa</taxon>
        <taxon>Ecdysozoa</taxon>
        <taxon>Arthropoda</taxon>
        <taxon>Hexapoda</taxon>
        <taxon>Insecta</taxon>
        <taxon>Pterygota</taxon>
        <taxon>Neoptera</taxon>
        <taxon>Endopterygota</taxon>
        <taxon>Coleoptera</taxon>
        <taxon>Polyphaga</taxon>
        <taxon>Scarabaeiformia</taxon>
        <taxon>Scarabaeidae</taxon>
        <taxon>Rutelinae</taxon>
        <taxon>Popillia</taxon>
    </lineage>
</organism>
<dbReference type="AlphaFoldDB" id="A0AAW1KHR1"/>
<evidence type="ECO:0000256" key="1">
    <source>
        <dbReference type="SAM" id="MobiDB-lite"/>
    </source>
</evidence>
<dbReference type="EMBL" id="JASPKY010000232">
    <property type="protein sequence ID" value="KAK9718064.1"/>
    <property type="molecule type" value="Genomic_DNA"/>
</dbReference>
<feature type="region of interest" description="Disordered" evidence="1">
    <location>
        <begin position="1"/>
        <end position="20"/>
    </location>
</feature>
<name>A0AAW1KHR1_POPJA</name>
<evidence type="ECO:0000313" key="3">
    <source>
        <dbReference type="Proteomes" id="UP001458880"/>
    </source>
</evidence>
<reference evidence="2 3" key="1">
    <citation type="journal article" date="2024" name="BMC Genomics">
        <title>De novo assembly and annotation of Popillia japonica's genome with initial clues to its potential as an invasive pest.</title>
        <authorList>
            <person name="Cucini C."/>
            <person name="Boschi S."/>
            <person name="Funari R."/>
            <person name="Cardaioli E."/>
            <person name="Iannotti N."/>
            <person name="Marturano G."/>
            <person name="Paoli F."/>
            <person name="Bruttini M."/>
            <person name="Carapelli A."/>
            <person name="Frati F."/>
            <person name="Nardi F."/>
        </authorList>
    </citation>
    <scope>NUCLEOTIDE SEQUENCE [LARGE SCALE GENOMIC DNA]</scope>
    <source>
        <strain evidence="2">DMR45628</strain>
    </source>
</reference>
<accession>A0AAW1KHR1</accession>
<sequence length="122" mass="13860">MEAPLSSFQQEEGDKVSTDEQISDIQANFFVQYWKKPLSEEELAKLAENSDLEDDSEEDIDGLHESSQIDYELSEEEEVLDAAEDDMVHTVDFDVSVTHTPVPVTSLLTFHQKTNYLCISKT</sequence>